<sequence length="93" mass="10179">MATVRIPKAAQEAFAAAVAAEVVATFKDDSGLDWYYPWGTREVDHLEVALLPGGDEVMLRMSSDRAATIVCPIERWYELVGRMTPPGQGPQEA</sequence>
<evidence type="ECO:0000313" key="2">
    <source>
        <dbReference type="Proteomes" id="UP000004217"/>
    </source>
</evidence>
<keyword evidence="2" id="KW-1185">Reference proteome</keyword>
<accession>G2G3U8</accession>
<dbReference type="PATRIC" id="fig|700597.3.peg.140"/>
<proteinExistence type="predicted"/>
<organism evidence="1 2">
    <name type="scientific">Streptomyces zinciresistens K42</name>
    <dbReference type="NCBI Taxonomy" id="700597"/>
    <lineage>
        <taxon>Bacteria</taxon>
        <taxon>Bacillati</taxon>
        <taxon>Actinomycetota</taxon>
        <taxon>Actinomycetes</taxon>
        <taxon>Kitasatosporales</taxon>
        <taxon>Streptomycetaceae</taxon>
        <taxon>Streptomyces</taxon>
    </lineage>
</organism>
<dbReference type="Proteomes" id="UP000004217">
    <property type="component" value="Unassembled WGS sequence"/>
</dbReference>
<name>G2G3U8_9ACTN</name>
<reference evidence="1 2" key="1">
    <citation type="submission" date="2011-08" db="EMBL/GenBank/DDBJ databases">
        <authorList>
            <person name="Lin Y."/>
            <person name="Hao X."/>
            <person name="Johnstone L."/>
            <person name="Miller S.J."/>
            <person name="Wei G."/>
            <person name="Rensing C."/>
        </authorList>
    </citation>
    <scope>NUCLEOTIDE SEQUENCE [LARGE SCALE GENOMIC DNA]</scope>
    <source>
        <strain evidence="1 2">K42</strain>
    </source>
</reference>
<dbReference type="AlphaFoldDB" id="G2G3U8"/>
<dbReference type="EMBL" id="AGBF01000001">
    <property type="protein sequence ID" value="EGX61844.1"/>
    <property type="molecule type" value="Genomic_DNA"/>
</dbReference>
<comment type="caution">
    <text evidence="1">The sequence shown here is derived from an EMBL/GenBank/DDBJ whole genome shotgun (WGS) entry which is preliminary data.</text>
</comment>
<protein>
    <submittedName>
        <fullName evidence="1">Uncharacterized protein</fullName>
    </submittedName>
</protein>
<evidence type="ECO:0000313" key="1">
    <source>
        <dbReference type="EMBL" id="EGX61844.1"/>
    </source>
</evidence>
<gene>
    <name evidence="1" type="ORF">SZN_00745</name>
</gene>